<dbReference type="Proteomes" id="UP000194577">
    <property type="component" value="Unassembled WGS sequence"/>
</dbReference>
<keyword evidence="1" id="KW-0472">Membrane</keyword>
<keyword evidence="1" id="KW-0812">Transmembrane</keyword>
<dbReference type="EMBL" id="MTPX02000042">
    <property type="protein sequence ID" value="PHP52604.1"/>
    <property type="molecule type" value="Genomic_DNA"/>
</dbReference>
<gene>
    <name evidence="2" type="ORF">BW737_008975</name>
</gene>
<organism evidence="2 3">
    <name type="scientific">Actinomyces ruminis</name>
    <dbReference type="NCBI Taxonomy" id="1937003"/>
    <lineage>
        <taxon>Bacteria</taxon>
        <taxon>Bacillati</taxon>
        <taxon>Actinomycetota</taxon>
        <taxon>Actinomycetes</taxon>
        <taxon>Actinomycetales</taxon>
        <taxon>Actinomycetaceae</taxon>
        <taxon>Actinomyces</taxon>
    </lineage>
</organism>
<evidence type="ECO:0000313" key="2">
    <source>
        <dbReference type="EMBL" id="PHP52604.1"/>
    </source>
</evidence>
<accession>A0ABX4MAX3</accession>
<comment type="caution">
    <text evidence="2">The sequence shown here is derived from an EMBL/GenBank/DDBJ whole genome shotgun (WGS) entry which is preliminary data.</text>
</comment>
<sequence length="180" mass="19065">MRAAPLAVSRSVWGSLTPPRVISLLAAATYVCLGAGGVAVLARPGPTPADVGIGAVLMIVGALAAAPAAWRGWWGVEAPAAALTVLGMGAVTALGITRSVLSDRWLSWHLWIVVAVALLIGQRVLRIWGRWWEPGFEPHTRLRQEETRLLAARAIGADILAAYDDVDAPDREESSHDHSA</sequence>
<keyword evidence="3" id="KW-1185">Reference proteome</keyword>
<feature type="transmembrane region" description="Helical" evidence="1">
    <location>
        <begin position="53"/>
        <end position="73"/>
    </location>
</feature>
<keyword evidence="1" id="KW-1133">Transmembrane helix</keyword>
<name>A0ABX4MAX3_9ACTO</name>
<feature type="transmembrane region" description="Helical" evidence="1">
    <location>
        <begin position="106"/>
        <end position="125"/>
    </location>
</feature>
<protein>
    <submittedName>
        <fullName evidence="2">Uncharacterized protein</fullName>
    </submittedName>
</protein>
<evidence type="ECO:0000256" key="1">
    <source>
        <dbReference type="SAM" id="Phobius"/>
    </source>
</evidence>
<feature type="transmembrane region" description="Helical" evidence="1">
    <location>
        <begin position="80"/>
        <end position="100"/>
    </location>
</feature>
<feature type="transmembrane region" description="Helical" evidence="1">
    <location>
        <begin position="21"/>
        <end position="41"/>
    </location>
</feature>
<proteinExistence type="predicted"/>
<evidence type="ECO:0000313" key="3">
    <source>
        <dbReference type="Proteomes" id="UP000194577"/>
    </source>
</evidence>
<reference evidence="2 3" key="1">
    <citation type="submission" date="2017-10" db="EMBL/GenBank/DDBJ databases">
        <title>Draft genome sequence of cellulolytic Actinomyces sp CtC72 isolated from cattle rumen fluid.</title>
        <authorList>
            <person name="Joshi A.J."/>
            <person name="Vasudevan G."/>
            <person name="Lanjekar V.B."/>
            <person name="Hivarkar S."/>
            <person name="Engineer A."/>
            <person name="Pore S.D."/>
            <person name="Dhakephalkar P.K."/>
            <person name="Dagar S."/>
        </authorList>
    </citation>
    <scope>NUCLEOTIDE SEQUENCE [LARGE SCALE GENOMIC DNA]</scope>
    <source>
        <strain evidence="3">CtC72</strain>
    </source>
</reference>